<dbReference type="SUPFAM" id="SSF55785">
    <property type="entry name" value="PYP-like sensor domain (PAS domain)"/>
    <property type="match status" value="3"/>
</dbReference>
<dbReference type="FunFam" id="3.30.565.10:FF:000006">
    <property type="entry name" value="Sensor histidine kinase WalK"/>
    <property type="match status" value="1"/>
</dbReference>
<keyword evidence="17" id="KW-1185">Reference proteome</keyword>
<dbReference type="GO" id="GO:0000156">
    <property type="term" value="F:phosphorelay response regulator activity"/>
    <property type="evidence" value="ECO:0007669"/>
    <property type="project" value="InterPro"/>
</dbReference>
<keyword evidence="6" id="KW-0949">S-adenosyl-L-methionine</keyword>
<evidence type="ECO:0000256" key="8">
    <source>
        <dbReference type="PROSITE-ProRule" id="PRU00050"/>
    </source>
</evidence>
<dbReference type="InterPro" id="IPR013655">
    <property type="entry name" value="PAS_fold_3"/>
</dbReference>
<evidence type="ECO:0000256" key="10">
    <source>
        <dbReference type="SAM" id="MobiDB-lite"/>
    </source>
</evidence>
<keyword evidence="7" id="KW-0418">Kinase</keyword>
<feature type="compositionally biased region" description="Basic and acidic residues" evidence="10">
    <location>
        <begin position="653"/>
        <end position="662"/>
    </location>
</feature>
<feature type="domain" description="PAS" evidence="12">
    <location>
        <begin position="1000"/>
        <end position="1070"/>
    </location>
</feature>
<dbReference type="SMART" id="SM00138">
    <property type="entry name" value="MeTrc"/>
    <property type="match status" value="1"/>
</dbReference>
<dbReference type="InterPro" id="IPR036890">
    <property type="entry name" value="HATPase_C_sf"/>
</dbReference>
<dbReference type="InterPro" id="IPR003594">
    <property type="entry name" value="HATPase_dom"/>
</dbReference>
<dbReference type="GO" id="GO:0005737">
    <property type="term" value="C:cytoplasm"/>
    <property type="evidence" value="ECO:0007669"/>
    <property type="project" value="InterPro"/>
</dbReference>
<dbReference type="GO" id="GO:0008984">
    <property type="term" value="F:protein-glutamate methylesterase activity"/>
    <property type="evidence" value="ECO:0007669"/>
    <property type="project" value="InterPro"/>
</dbReference>
<feature type="active site" evidence="8">
    <location>
        <position position="56"/>
    </location>
</feature>
<evidence type="ECO:0000313" key="17">
    <source>
        <dbReference type="Proteomes" id="UP000625735"/>
    </source>
</evidence>
<dbReference type="Gene3D" id="3.30.565.10">
    <property type="entry name" value="Histidine kinase-like ATPase, C-terminal domain"/>
    <property type="match status" value="1"/>
</dbReference>
<dbReference type="GO" id="GO:0006935">
    <property type="term" value="P:chemotaxis"/>
    <property type="evidence" value="ECO:0007669"/>
    <property type="project" value="UniProtKB-UniRule"/>
</dbReference>
<dbReference type="InterPro" id="IPR003661">
    <property type="entry name" value="HisK_dim/P_dom"/>
</dbReference>
<dbReference type="InterPro" id="IPR035909">
    <property type="entry name" value="CheB_C"/>
</dbReference>
<dbReference type="GO" id="GO:0008983">
    <property type="term" value="F:protein-glutamate O-methyltransferase activity"/>
    <property type="evidence" value="ECO:0007669"/>
    <property type="project" value="UniProtKB-EC"/>
</dbReference>
<dbReference type="SMART" id="SM00387">
    <property type="entry name" value="HATPase_c"/>
    <property type="match status" value="1"/>
</dbReference>
<feature type="region of interest" description="Disordered" evidence="10">
    <location>
        <begin position="640"/>
        <end position="662"/>
    </location>
</feature>
<dbReference type="SMART" id="SM00388">
    <property type="entry name" value="HisKA"/>
    <property type="match status" value="1"/>
</dbReference>
<gene>
    <name evidence="16" type="ORF">GCM10011343_23350</name>
</gene>
<dbReference type="SUPFAM" id="SSF47757">
    <property type="entry name" value="Chemotaxis receptor methyltransferase CheR, N-terminal domain"/>
    <property type="match status" value="1"/>
</dbReference>
<evidence type="ECO:0000256" key="1">
    <source>
        <dbReference type="ARBA" id="ARBA00000085"/>
    </source>
</evidence>
<dbReference type="GO" id="GO:0000155">
    <property type="term" value="F:phosphorelay sensor kinase activity"/>
    <property type="evidence" value="ECO:0007669"/>
    <property type="project" value="InterPro"/>
</dbReference>
<dbReference type="Pfam" id="PF08447">
    <property type="entry name" value="PAS_3"/>
    <property type="match status" value="1"/>
</dbReference>
<dbReference type="PANTHER" id="PTHR24422:SF27">
    <property type="entry name" value="PROTEIN-GLUTAMATE O-METHYLTRANSFERASE"/>
    <property type="match status" value="1"/>
</dbReference>
<dbReference type="InterPro" id="IPR022641">
    <property type="entry name" value="CheR_N"/>
</dbReference>
<keyword evidence="4" id="KW-0489">Methyltransferase</keyword>
<evidence type="ECO:0000256" key="5">
    <source>
        <dbReference type="ARBA" id="ARBA00022679"/>
    </source>
</evidence>
<dbReference type="NCBIfam" id="TIGR00229">
    <property type="entry name" value="sensory_box"/>
    <property type="match status" value="1"/>
</dbReference>
<dbReference type="Gene3D" id="1.10.287.130">
    <property type="match status" value="1"/>
</dbReference>
<dbReference type="PROSITE" id="PS50109">
    <property type="entry name" value="HIS_KIN"/>
    <property type="match status" value="1"/>
</dbReference>
<evidence type="ECO:0000256" key="7">
    <source>
        <dbReference type="ARBA" id="ARBA00022777"/>
    </source>
</evidence>
<dbReference type="InterPro" id="IPR036804">
    <property type="entry name" value="CheR_N_sf"/>
</dbReference>
<evidence type="ECO:0000259" key="12">
    <source>
        <dbReference type="PROSITE" id="PS50112"/>
    </source>
</evidence>
<organism evidence="16 17">
    <name type="scientific">Flavobacterium orientale</name>
    <dbReference type="NCBI Taxonomy" id="1756020"/>
    <lineage>
        <taxon>Bacteria</taxon>
        <taxon>Pseudomonadati</taxon>
        <taxon>Bacteroidota</taxon>
        <taxon>Flavobacteriia</taxon>
        <taxon>Flavobacteriales</taxon>
        <taxon>Flavobacteriaceae</taxon>
        <taxon>Flavobacterium</taxon>
    </lineage>
</organism>
<keyword evidence="9" id="KW-0175">Coiled coil</keyword>
<dbReference type="Pfam" id="PF01339">
    <property type="entry name" value="CheB_methylest"/>
    <property type="match status" value="1"/>
</dbReference>
<name>A0A916Y6Q6_9FLAO</name>
<dbReference type="GO" id="GO:0032259">
    <property type="term" value="P:methylation"/>
    <property type="evidence" value="ECO:0007669"/>
    <property type="project" value="UniProtKB-KW"/>
</dbReference>
<dbReference type="Pfam" id="PF13426">
    <property type="entry name" value="PAS_9"/>
    <property type="match status" value="1"/>
</dbReference>
<evidence type="ECO:0000256" key="6">
    <source>
        <dbReference type="ARBA" id="ARBA00022691"/>
    </source>
</evidence>
<protein>
    <recommendedName>
        <fullName evidence="18">Two-component system, chemotaxis family, CheB/CheR fusion protein</fullName>
    </recommendedName>
</protein>
<dbReference type="InterPro" id="IPR000700">
    <property type="entry name" value="PAS-assoc_C"/>
</dbReference>
<comment type="catalytic activity">
    <reaction evidence="2">
        <text>L-glutamyl-[protein] + S-adenosyl-L-methionine = [protein]-L-glutamate 5-O-methyl ester + S-adenosyl-L-homocysteine</text>
        <dbReference type="Rhea" id="RHEA:24452"/>
        <dbReference type="Rhea" id="RHEA-COMP:10208"/>
        <dbReference type="Rhea" id="RHEA-COMP:10311"/>
        <dbReference type="ChEBI" id="CHEBI:29973"/>
        <dbReference type="ChEBI" id="CHEBI:57856"/>
        <dbReference type="ChEBI" id="CHEBI:59789"/>
        <dbReference type="ChEBI" id="CHEBI:82795"/>
        <dbReference type="EC" id="2.1.1.80"/>
    </reaction>
</comment>
<dbReference type="Proteomes" id="UP000625735">
    <property type="component" value="Unassembled WGS sequence"/>
</dbReference>
<keyword evidence="3" id="KW-0597">Phosphoprotein</keyword>
<feature type="domain" description="PAC" evidence="13">
    <location>
        <begin position="1073"/>
        <end position="1125"/>
    </location>
</feature>
<evidence type="ECO:0000256" key="4">
    <source>
        <dbReference type="ARBA" id="ARBA00022603"/>
    </source>
</evidence>
<evidence type="ECO:0000256" key="9">
    <source>
        <dbReference type="SAM" id="Coils"/>
    </source>
</evidence>
<feature type="domain" description="CheR-type methyltransferase" evidence="15">
    <location>
        <begin position="223"/>
        <end position="489"/>
    </location>
</feature>
<dbReference type="SUPFAM" id="SSF55874">
    <property type="entry name" value="ATPase domain of HSP90 chaperone/DNA topoisomerase II/histidine kinase"/>
    <property type="match status" value="1"/>
</dbReference>
<dbReference type="CDD" id="cd00130">
    <property type="entry name" value="PAS"/>
    <property type="match status" value="1"/>
</dbReference>
<evidence type="ECO:0000259" key="15">
    <source>
        <dbReference type="PROSITE" id="PS50123"/>
    </source>
</evidence>
<comment type="catalytic activity">
    <reaction evidence="1">
        <text>ATP + protein L-histidine = ADP + protein N-phospho-L-histidine.</text>
        <dbReference type="EC" id="2.7.13.3"/>
    </reaction>
</comment>
<dbReference type="InterPro" id="IPR029063">
    <property type="entry name" value="SAM-dependent_MTases_sf"/>
</dbReference>
<dbReference type="InterPro" id="IPR036097">
    <property type="entry name" value="HisK_dim/P_sf"/>
</dbReference>
<dbReference type="Gene3D" id="3.30.450.20">
    <property type="entry name" value="PAS domain"/>
    <property type="match status" value="3"/>
</dbReference>
<proteinExistence type="predicted"/>
<dbReference type="InterPro" id="IPR000780">
    <property type="entry name" value="CheR_MeTrfase"/>
</dbReference>
<evidence type="ECO:0000256" key="3">
    <source>
        <dbReference type="ARBA" id="ARBA00022553"/>
    </source>
</evidence>
<evidence type="ECO:0008006" key="18">
    <source>
        <dbReference type="Google" id="ProtNLM"/>
    </source>
</evidence>
<dbReference type="InterPro" id="IPR005467">
    <property type="entry name" value="His_kinase_dom"/>
</dbReference>
<dbReference type="Pfam" id="PF03705">
    <property type="entry name" value="CheR_N"/>
    <property type="match status" value="1"/>
</dbReference>
<dbReference type="CDD" id="cd00082">
    <property type="entry name" value="HisKA"/>
    <property type="match status" value="1"/>
</dbReference>
<dbReference type="SMART" id="SM00091">
    <property type="entry name" value="PAS"/>
    <property type="match status" value="3"/>
</dbReference>
<dbReference type="Gene3D" id="3.40.50.180">
    <property type="entry name" value="Methylesterase CheB, C-terminal domain"/>
    <property type="match status" value="1"/>
</dbReference>
<dbReference type="PROSITE" id="PS50123">
    <property type="entry name" value="CHER"/>
    <property type="match status" value="1"/>
</dbReference>
<accession>A0A916Y6Q6</accession>
<evidence type="ECO:0000259" key="11">
    <source>
        <dbReference type="PROSITE" id="PS50109"/>
    </source>
</evidence>
<keyword evidence="8" id="KW-0145">Chemotaxis</keyword>
<dbReference type="InterPro" id="IPR000673">
    <property type="entry name" value="Sig_transdc_resp-reg_Me-estase"/>
</dbReference>
<dbReference type="SUPFAM" id="SSF52738">
    <property type="entry name" value="Methylesterase CheB, C-terminal domain"/>
    <property type="match status" value="1"/>
</dbReference>
<comment type="caution">
    <text evidence="16">The sequence shown here is derived from an EMBL/GenBank/DDBJ whole genome shotgun (WGS) entry which is preliminary data.</text>
</comment>
<dbReference type="PROSITE" id="PS50122">
    <property type="entry name" value="CHEB"/>
    <property type="match status" value="1"/>
</dbReference>
<keyword evidence="5" id="KW-0808">Transferase</keyword>
<dbReference type="SUPFAM" id="SSF47384">
    <property type="entry name" value="Homodimeric domain of signal transducing histidine kinase"/>
    <property type="match status" value="1"/>
</dbReference>
<dbReference type="Pfam" id="PF00512">
    <property type="entry name" value="HisKA"/>
    <property type="match status" value="1"/>
</dbReference>
<feature type="coiled-coil region" evidence="9">
    <location>
        <begin position="1113"/>
        <end position="1165"/>
    </location>
</feature>
<dbReference type="SMART" id="SM00086">
    <property type="entry name" value="PAC"/>
    <property type="match status" value="2"/>
</dbReference>
<dbReference type="PROSITE" id="PS50112">
    <property type="entry name" value="PAS"/>
    <property type="match status" value="1"/>
</dbReference>
<keyword evidence="8" id="KW-0378">Hydrolase</keyword>
<reference evidence="16" key="1">
    <citation type="journal article" date="2014" name="Int. J. Syst. Evol. Microbiol.">
        <title>Complete genome sequence of Corynebacterium casei LMG S-19264T (=DSM 44701T), isolated from a smear-ripened cheese.</title>
        <authorList>
            <consortium name="US DOE Joint Genome Institute (JGI-PGF)"/>
            <person name="Walter F."/>
            <person name="Albersmeier A."/>
            <person name="Kalinowski J."/>
            <person name="Ruckert C."/>
        </authorList>
    </citation>
    <scope>NUCLEOTIDE SEQUENCE</scope>
    <source>
        <strain evidence="16">CGMCC 1.12506</strain>
    </source>
</reference>
<evidence type="ECO:0000259" key="13">
    <source>
        <dbReference type="PROSITE" id="PS50113"/>
    </source>
</evidence>
<dbReference type="PROSITE" id="PS50113">
    <property type="entry name" value="PAC"/>
    <property type="match status" value="1"/>
</dbReference>
<evidence type="ECO:0000259" key="14">
    <source>
        <dbReference type="PROSITE" id="PS50122"/>
    </source>
</evidence>
<feature type="domain" description="CheB-type methylesterase" evidence="14">
    <location>
        <begin position="20"/>
        <end position="208"/>
    </location>
</feature>
<evidence type="ECO:0000256" key="2">
    <source>
        <dbReference type="ARBA" id="ARBA00001541"/>
    </source>
</evidence>
<reference evidence="16" key="2">
    <citation type="submission" date="2020-09" db="EMBL/GenBank/DDBJ databases">
        <authorList>
            <person name="Sun Q."/>
            <person name="Zhou Y."/>
        </authorList>
    </citation>
    <scope>NUCLEOTIDE SEQUENCE</scope>
    <source>
        <strain evidence="16">CGMCC 1.12506</strain>
    </source>
</reference>
<dbReference type="CDD" id="cd16434">
    <property type="entry name" value="CheB-CheR_fusion"/>
    <property type="match status" value="1"/>
</dbReference>
<dbReference type="InterPro" id="IPR001610">
    <property type="entry name" value="PAC"/>
</dbReference>
<dbReference type="Pfam" id="PF01739">
    <property type="entry name" value="CheR"/>
    <property type="match status" value="1"/>
</dbReference>
<dbReference type="RefSeq" id="WP_188362762.1">
    <property type="nucleotide sequence ID" value="NZ_BMFG01000010.1"/>
</dbReference>
<feature type="active site" evidence="8">
    <location>
        <position position="150"/>
    </location>
</feature>
<dbReference type="InterPro" id="IPR050903">
    <property type="entry name" value="Bact_Chemotaxis_MeTrfase"/>
</dbReference>
<evidence type="ECO:0000313" key="16">
    <source>
        <dbReference type="EMBL" id="GGD32590.1"/>
    </source>
</evidence>
<sequence>MKSESSNNKHLKKLIKSENLFPVVGIGASAGGLDAFKKLIKAIPLDSGMAYVLVQHLHPEYESQLAEILQKVTPIPVLTIEDDIFVEPNHIYVIPSNKVMVASDGVLQLAPRPEKSENERNLPIDLFFTSLAIIHQTHAIGVVLTGTGADGTLGLKAIKDHGGITFAQDEASSAYPDMPSSAIQAGVVDFVISPDEIPEKLLEVVKILNTPTTVEQNLAMEDEEVFKQINALLHIRKGTDFTYYKQTTIRRRILRRMAINKNTHPADYLQHLRDNPSEQDILYQDLLIPVTSFFRDSHIFENLCANVFPVLLKNKQVDEPIRIWIAGCSTGEEAYSMAICIKEFLGSHASMYLEERVQLFASDLSAPAILKARSGVYKKEEMSGISPERLTAFFTKTNGNYQINRQIRDMCVFTTHNFLKDPPFGKIDLLSCRNVLIYMEPYLQKKALTTFHYALKPKGFLLLGNSETTSGVPQLFATVKKSEKLYVRKDVPSSFKHVVSPRAEINLKGRNEKPKTETMRSDFQKTADEILLSNYTPTGVVINEAMDIVQYRGSTSRYLEQSSGKPSHNLLVLAKNGLAFELRSLLHKTRKAKEAVKKDNVPVEINGQLVNTTIEAVPLPNMIEPHYLILFHDTGGSSALDTPIKNSPSKSKSTSDAKDSRIKQLEQELTQTREDMRGITEDQDAANEELQSANEELLSGSEELQSLNEELETSKEELQSTNEELMVVNHEMISLNEQIAAARNYAESIVANIREPLLVLDKSLRIKTANKSFYSTFKLNEKETEGHLIYNLGDKQWDIPELQILLEKILPEKSFFNDFQVTHTFPSVGRMIMLLNAREVINQNDSEKLILLSIEDITEQALARTKIEESEKRFTMMFMQSPFAFAVLKGKSMVITMANDSIKNIWDKGNDIEGKPLLKVLPELKNGTIPGLLTTVFESGNPFYGYEVLVPLKRKRKLEDVYFNFVFQPYLEADETISGVAVIAYEVTTEVSAQKRIEESENKFRLMAELMPQKVWTCDAAGNKNYFNTTLFNYTGMSFEELKGEGWEKIIHPEDWAKNKKRWKECIKTGADYESENRMLRKDGKYLWHLTRAIALKNEDGKIKMWVGSKTEIQEQKEQKEELEKAVSKRTTELLEVNKKLLFESAEKEKRSEELTKKNKELEAFAYVSSHDLQEPLRKIQTFADLIVENEKLSDDGQKYFHLIEDAAQRMRTLIEDLLSFSSLNTTDIKFESTDLNTIIDKVKTDIKEMIDEKQATFDTDKLCDANVIVYQFNQLMQNLICNALKFSKPDVPPHIVIKSTKVKGAKIQHKEIEADKKYCHISISDNGIGFEKEYYDKIFEVFQKLHGKEQYAGTGIGLAIVKKIVENHQGIITVTSEINKGTTFDIYIPADKK</sequence>
<feature type="domain" description="Histidine kinase" evidence="11">
    <location>
        <begin position="1168"/>
        <end position="1393"/>
    </location>
</feature>
<dbReference type="PANTHER" id="PTHR24422">
    <property type="entry name" value="CHEMOTAXIS PROTEIN METHYLTRANSFERASE"/>
    <property type="match status" value="1"/>
</dbReference>
<dbReference type="InterPro" id="IPR022642">
    <property type="entry name" value="CheR_C"/>
</dbReference>
<dbReference type="InterPro" id="IPR035965">
    <property type="entry name" value="PAS-like_dom_sf"/>
</dbReference>
<dbReference type="SUPFAM" id="SSF53335">
    <property type="entry name" value="S-adenosyl-L-methionine-dependent methyltransferases"/>
    <property type="match status" value="1"/>
</dbReference>
<dbReference type="InterPro" id="IPR000014">
    <property type="entry name" value="PAS"/>
</dbReference>
<feature type="active site" evidence="8">
    <location>
        <position position="29"/>
    </location>
</feature>
<dbReference type="FunFam" id="3.30.450.20:FF:000099">
    <property type="entry name" value="Sensory box sensor histidine kinase"/>
    <property type="match status" value="1"/>
</dbReference>
<dbReference type="Gene3D" id="1.10.155.10">
    <property type="entry name" value="Chemotaxis receptor methyltransferase CheR, N-terminal domain"/>
    <property type="match status" value="1"/>
</dbReference>
<dbReference type="EMBL" id="BMFG01000010">
    <property type="protein sequence ID" value="GGD32590.1"/>
    <property type="molecule type" value="Genomic_DNA"/>
</dbReference>
<dbReference type="Pfam" id="PF02518">
    <property type="entry name" value="HATPase_c"/>
    <property type="match status" value="1"/>
</dbReference>
<dbReference type="Gene3D" id="3.40.50.150">
    <property type="entry name" value="Vaccinia Virus protein VP39"/>
    <property type="match status" value="1"/>
</dbReference>
<dbReference type="PRINTS" id="PR00996">
    <property type="entry name" value="CHERMTFRASE"/>
</dbReference>